<dbReference type="InterPro" id="IPR007368">
    <property type="entry name" value="DUF434"/>
</dbReference>
<name>F6BDI7_METIK</name>
<keyword evidence="4" id="KW-1185">Reference proteome</keyword>
<evidence type="ECO:0000259" key="2">
    <source>
        <dbReference type="Pfam" id="PF18481"/>
    </source>
</evidence>
<dbReference type="HOGENOM" id="CLU_102155_0_0_2"/>
<proteinExistence type="predicted"/>
<dbReference type="InterPro" id="IPR041652">
    <property type="entry name" value="DUF5616"/>
</dbReference>
<accession>F6BDI7</accession>
<feature type="domain" description="DUF5616" evidence="2">
    <location>
        <begin position="83"/>
        <end position="214"/>
    </location>
</feature>
<dbReference type="AlphaFoldDB" id="F6BDI7"/>
<evidence type="ECO:0000259" key="1">
    <source>
        <dbReference type="Pfam" id="PF04256"/>
    </source>
</evidence>
<protein>
    <recommendedName>
        <fullName evidence="5">DUF434 domain-containing protein</fullName>
    </recommendedName>
</protein>
<evidence type="ECO:0008006" key="5">
    <source>
        <dbReference type="Google" id="ProtNLM"/>
    </source>
</evidence>
<evidence type="ECO:0000313" key="3">
    <source>
        <dbReference type="EMBL" id="AEF96548.1"/>
    </source>
</evidence>
<dbReference type="PANTHER" id="PTHR42252:SF1">
    <property type="entry name" value="DUF434 DOMAIN-CONTAINING PROTEIN"/>
    <property type="match status" value="1"/>
</dbReference>
<reference evidence="3 4" key="1">
    <citation type="submission" date="2011-05" db="EMBL/GenBank/DDBJ databases">
        <title>Complete sequence of Methanotorris igneus Kol 5.</title>
        <authorList>
            <consortium name="US DOE Joint Genome Institute"/>
            <person name="Lucas S."/>
            <person name="Han J."/>
            <person name="Lapidus A."/>
            <person name="Cheng J.-F."/>
            <person name="Goodwin L."/>
            <person name="Pitluck S."/>
            <person name="Peters L."/>
            <person name="Mikhailova N."/>
            <person name="Chertkov O."/>
            <person name="Han C."/>
            <person name="Tapia R."/>
            <person name="Land M."/>
            <person name="Hauser L."/>
            <person name="Kyrpides N."/>
            <person name="Ivanova N."/>
            <person name="Pagani I."/>
            <person name="Sieprawska-Lupa M."/>
            <person name="Whitman W."/>
            <person name="Woyke T."/>
        </authorList>
    </citation>
    <scope>NUCLEOTIDE SEQUENCE [LARGE SCALE GENOMIC DNA]</scope>
    <source>
        <strain evidence="4">DSM 5666 / JCM 11834 / Kol 5</strain>
    </source>
</reference>
<dbReference type="STRING" id="880724.Metig_1006"/>
<dbReference type="Pfam" id="PF04256">
    <property type="entry name" value="DUF434"/>
    <property type="match status" value="1"/>
</dbReference>
<dbReference type="PANTHER" id="PTHR42252">
    <property type="entry name" value="DUF5616 DOMAIN-CONTAINING PROTEIN"/>
    <property type="match status" value="1"/>
</dbReference>
<gene>
    <name evidence="3" type="ordered locus">Metig_1006</name>
</gene>
<sequence>MRGSMSTKKVDERIIEEAKKDFKYLIDRGYRKEYALNVVCNHYRIPKNERIKIIRTVHSEEEIKIIKSKLISIEDLKKLKSKEIEINIDGYNVLIGVEAFLKGRVILCDDGIYRDFEGVYGKYKMSEYTEKSLNLLLKLFKKHNIKPTFYFDAQVSKSGELSKMTKNFMEENNINGDAICTKHCDKTLKEKEVVATSDTIIIKSPKVRYVVDLIKELKVVK</sequence>
<feature type="domain" description="DUF434" evidence="1">
    <location>
        <begin position="15"/>
        <end position="69"/>
    </location>
</feature>
<organism evidence="4">
    <name type="scientific">Methanotorris igneus (strain DSM 5666 / JCM 11834 / Kol 5)</name>
    <dbReference type="NCBI Taxonomy" id="880724"/>
    <lineage>
        <taxon>Archaea</taxon>
        <taxon>Methanobacteriati</taxon>
        <taxon>Methanobacteriota</taxon>
        <taxon>Methanomada group</taxon>
        <taxon>Methanococci</taxon>
        <taxon>Methanococcales</taxon>
        <taxon>Methanocaldococcaceae</taxon>
        <taxon>Methanotorris</taxon>
    </lineage>
</organism>
<dbReference type="KEGG" id="mig:Metig_1006"/>
<evidence type="ECO:0000313" key="4">
    <source>
        <dbReference type="Proteomes" id="UP000009227"/>
    </source>
</evidence>
<dbReference type="EMBL" id="CP002737">
    <property type="protein sequence ID" value="AEF96548.1"/>
    <property type="molecule type" value="Genomic_DNA"/>
</dbReference>
<dbReference type="Pfam" id="PF18481">
    <property type="entry name" value="DUF5616"/>
    <property type="match status" value="1"/>
</dbReference>
<dbReference type="Proteomes" id="UP000009227">
    <property type="component" value="Chromosome"/>
</dbReference>